<gene>
    <name evidence="3" type="ORF">PQU92_16740</name>
</gene>
<feature type="region of interest" description="Disordered" evidence="1">
    <location>
        <begin position="89"/>
        <end position="109"/>
    </location>
</feature>
<organism evidence="3 4">
    <name type="scientific">Asticcacaulis aquaticus</name>
    <dbReference type="NCBI Taxonomy" id="2984212"/>
    <lineage>
        <taxon>Bacteria</taxon>
        <taxon>Pseudomonadati</taxon>
        <taxon>Pseudomonadota</taxon>
        <taxon>Alphaproteobacteria</taxon>
        <taxon>Caulobacterales</taxon>
        <taxon>Caulobacteraceae</taxon>
        <taxon>Asticcacaulis</taxon>
    </lineage>
</organism>
<name>A0ABT5HY30_9CAUL</name>
<evidence type="ECO:0000313" key="4">
    <source>
        <dbReference type="Proteomes" id="UP001214854"/>
    </source>
</evidence>
<dbReference type="PROSITE" id="PS51257">
    <property type="entry name" value="PROKAR_LIPOPROTEIN"/>
    <property type="match status" value="1"/>
</dbReference>
<keyword evidence="2" id="KW-0732">Signal</keyword>
<reference evidence="3 4" key="1">
    <citation type="submission" date="2023-01" db="EMBL/GenBank/DDBJ databases">
        <title>Novel species of the genus Asticcacaulis isolated from rivers.</title>
        <authorList>
            <person name="Lu H."/>
        </authorList>
    </citation>
    <scope>NUCLEOTIDE SEQUENCE [LARGE SCALE GENOMIC DNA]</scope>
    <source>
        <strain evidence="3 4">BYS171W</strain>
    </source>
</reference>
<protein>
    <recommendedName>
        <fullName evidence="5">Hemolysin</fullName>
    </recommendedName>
</protein>
<evidence type="ECO:0000256" key="2">
    <source>
        <dbReference type="SAM" id="SignalP"/>
    </source>
</evidence>
<accession>A0ABT5HY30</accession>
<sequence length="109" mass="11707">MKLKFAIMTLGMLALQGCATAPRSAEDAQNKADYQASLPSPRACKAKSLVFIKDVNGKGFCVTEAQAKCQRSSLFVLGDSDCLNTLMWKDDNARPQPLPQGTTGNPGKK</sequence>
<dbReference type="RefSeq" id="WP_272749418.1">
    <property type="nucleotide sequence ID" value="NZ_JAQQKX010000017.1"/>
</dbReference>
<feature type="compositionally biased region" description="Polar residues" evidence="1">
    <location>
        <begin position="99"/>
        <end position="109"/>
    </location>
</feature>
<proteinExistence type="predicted"/>
<keyword evidence="4" id="KW-1185">Reference proteome</keyword>
<dbReference type="Proteomes" id="UP001214854">
    <property type="component" value="Unassembled WGS sequence"/>
</dbReference>
<comment type="caution">
    <text evidence="3">The sequence shown here is derived from an EMBL/GenBank/DDBJ whole genome shotgun (WGS) entry which is preliminary data.</text>
</comment>
<evidence type="ECO:0000313" key="3">
    <source>
        <dbReference type="EMBL" id="MDC7684933.1"/>
    </source>
</evidence>
<feature type="chain" id="PRO_5046980468" description="Hemolysin" evidence="2">
    <location>
        <begin position="22"/>
        <end position="109"/>
    </location>
</feature>
<dbReference type="EMBL" id="JAQQKX010000017">
    <property type="protein sequence ID" value="MDC7684933.1"/>
    <property type="molecule type" value="Genomic_DNA"/>
</dbReference>
<evidence type="ECO:0000256" key="1">
    <source>
        <dbReference type="SAM" id="MobiDB-lite"/>
    </source>
</evidence>
<evidence type="ECO:0008006" key="5">
    <source>
        <dbReference type="Google" id="ProtNLM"/>
    </source>
</evidence>
<feature type="signal peptide" evidence="2">
    <location>
        <begin position="1"/>
        <end position="21"/>
    </location>
</feature>